<dbReference type="InterPro" id="IPR033309">
    <property type="entry name" value="Mus81"/>
</dbReference>
<comment type="subcellular location">
    <subcellularLocation>
        <location evidence="2 13">Nucleus</location>
    </subcellularLocation>
</comment>
<evidence type="ECO:0000256" key="4">
    <source>
        <dbReference type="ARBA" id="ARBA00022722"/>
    </source>
</evidence>
<reference evidence="16" key="1">
    <citation type="submission" date="2019-12" db="EMBL/GenBank/DDBJ databases">
        <title>Genome sequence of Babesia ovis.</title>
        <authorList>
            <person name="Yamagishi J."/>
            <person name="Sevinc F."/>
            <person name="Xuan X."/>
        </authorList>
    </citation>
    <scope>NUCLEOTIDE SEQUENCE</scope>
    <source>
        <strain evidence="16">Selcuk</strain>
    </source>
</reference>
<keyword evidence="4 13" id="KW-0540">Nuclease</keyword>
<evidence type="ECO:0000256" key="3">
    <source>
        <dbReference type="ARBA" id="ARBA00010015"/>
    </source>
</evidence>
<keyword evidence="7 13" id="KW-0227">DNA damage</keyword>
<comment type="cofactor">
    <cofactor evidence="1 13">
        <name>Mg(2+)</name>
        <dbReference type="ChEBI" id="CHEBI:18420"/>
    </cofactor>
</comment>
<dbReference type="SUPFAM" id="SSF47802">
    <property type="entry name" value="DNA polymerase beta, N-terminal domain-like"/>
    <property type="match status" value="1"/>
</dbReference>
<sequence length="877" mass="97769">MAKEEGRRLKHGLTLVHPANHAFYRHLVGQIEQARRIGHKHRFITLSKVAIALERYPIPVQRPEDGANIAGVGDYTSKVFDVVLEKRGQPQVSAGECAAHAEKVFSRIRTFLDSTTFDQDWLSDVGDWKPKRYSNSWTFILVLALYAEGNSKLNLDAICEYSEKLRSRIPNCRLTNFAFLRALIDRSIVYFTLQSGVLSGCKTDLSVFAPRHKHRYEYGLTSLGHRLAADLISNCEVPISLDNNGLAPILQTQQSQGSPVGVDTSNVSLGGHCGTSTGVATNSLPILDSADLTVSASPNGPDMTGHQLANDSCDTGEVVDVPLYDSPKSDLSYQTVDSDELLQNSGQGGDNIEWLGIDKTPKRCWQQRGDNQGKQWQAPTLGDSSESQQNGNVTSESYRRSLRDYDDISQCCSQNSDSYSPLTQMSTNELKGCTTTLTIDHTTSESQPSKERDMHDATPVRNLDTTNIDEPIEIDSSSDDESNGRIVSKKSDVPERSQPTSSYYRFIPLKQRLQLRNGFDIDYAASEYEVVTVVDNRELHDSDGRYQRRLVELFAASGKTVVFRQLPLGDVIWVLRRKESSADDGQETNTNLGTSPLSHQTVQSQDDPGMSSAADNSTLTGEGTPTSAATPKRTPRTKRKKVLKPDGIANGYVLDWVLERKTTADLAASIIDGRYDDQKSRMLRLVGFKHVCYIFEDIEMGSAVGRVSALNKRVNSKAIASARIHTQLVTGFSVLRTTGMAHTVSSIVFMHMHIERCVHQRLREANTLSTKQLSDWLERSYMTFTQWDLRNRKQNQMTFRELFGRQLRAIPGCSATTTQAILDAWPTPHAFAHQLNRSNLAHINETLLQHRTKGKRAPVNNTLYSLCKTLYTKPPSF</sequence>
<feature type="compositionally biased region" description="Polar residues" evidence="14">
    <location>
        <begin position="587"/>
        <end position="606"/>
    </location>
</feature>
<gene>
    <name evidence="16" type="ORF">BaOVIS_029470</name>
</gene>
<dbReference type="SUPFAM" id="SSF52980">
    <property type="entry name" value="Restriction endonuclease-like"/>
    <property type="match status" value="1"/>
</dbReference>
<evidence type="ECO:0000256" key="9">
    <source>
        <dbReference type="ARBA" id="ARBA00022842"/>
    </source>
</evidence>
<evidence type="ECO:0000256" key="2">
    <source>
        <dbReference type="ARBA" id="ARBA00004123"/>
    </source>
</evidence>
<dbReference type="GO" id="GO:0048257">
    <property type="term" value="F:3'-flap endonuclease activity"/>
    <property type="evidence" value="ECO:0007669"/>
    <property type="project" value="TreeGrafter"/>
</dbReference>
<dbReference type="GO" id="GO:0000712">
    <property type="term" value="P:resolution of meiotic recombination intermediates"/>
    <property type="evidence" value="ECO:0007669"/>
    <property type="project" value="TreeGrafter"/>
</dbReference>
<keyword evidence="17" id="KW-1185">Reference proteome</keyword>
<dbReference type="CDD" id="cd20074">
    <property type="entry name" value="XPF_nuclease_Mus81"/>
    <property type="match status" value="1"/>
</dbReference>
<dbReference type="GO" id="GO:0003677">
    <property type="term" value="F:DNA binding"/>
    <property type="evidence" value="ECO:0007669"/>
    <property type="project" value="UniProtKB-UniRule"/>
</dbReference>
<feature type="region of interest" description="Disordered" evidence="14">
    <location>
        <begin position="579"/>
        <end position="642"/>
    </location>
</feature>
<feature type="domain" description="ERCC4" evidence="15">
    <location>
        <begin position="531"/>
        <end position="699"/>
    </location>
</feature>
<evidence type="ECO:0000259" key="15">
    <source>
        <dbReference type="SMART" id="SM00891"/>
    </source>
</evidence>
<keyword evidence="9 13" id="KW-0460">Magnesium</keyword>
<comment type="function">
    <text evidence="13">Interacts with EME1 to form a DNA structure-specific endonuclease with substrate preference for branched DNA structures with a 5'-end at the branch nick. Typical substrates include 3'-flap structures, D-loops, replication forks and nicked Holliday junctions. May be required in mitosis for the processing of stalled or collapsed replication fork intermediates. May be required in meiosis for the repair of meiosis-specific double strand breaks subsequent to single-end invasion (SEI).</text>
</comment>
<dbReference type="PANTHER" id="PTHR13451">
    <property type="entry name" value="CLASS II CROSSOVER JUNCTION ENDONUCLEASE MUS81"/>
    <property type="match status" value="1"/>
</dbReference>
<dbReference type="InterPro" id="IPR006166">
    <property type="entry name" value="ERCC4_domain"/>
</dbReference>
<proteinExistence type="inferred from homology"/>
<evidence type="ECO:0000256" key="14">
    <source>
        <dbReference type="SAM" id="MobiDB-lite"/>
    </source>
</evidence>
<dbReference type="GO" id="GO:0005634">
    <property type="term" value="C:nucleus"/>
    <property type="evidence" value="ECO:0007669"/>
    <property type="project" value="UniProtKB-SubCell"/>
</dbReference>
<organism evidence="16 17">
    <name type="scientific">Babesia ovis</name>
    <dbReference type="NCBI Taxonomy" id="5869"/>
    <lineage>
        <taxon>Eukaryota</taxon>
        <taxon>Sar</taxon>
        <taxon>Alveolata</taxon>
        <taxon>Apicomplexa</taxon>
        <taxon>Aconoidasida</taxon>
        <taxon>Piroplasmida</taxon>
        <taxon>Babesiidae</taxon>
        <taxon>Babesia</taxon>
    </lineage>
</organism>
<dbReference type="GO" id="GO:0000727">
    <property type="term" value="P:double-strand break repair via break-induced replication"/>
    <property type="evidence" value="ECO:0007669"/>
    <property type="project" value="UniProtKB-UniRule"/>
</dbReference>
<dbReference type="Pfam" id="PF02732">
    <property type="entry name" value="ERCC4"/>
    <property type="match status" value="1"/>
</dbReference>
<keyword evidence="12 13" id="KW-0539">Nucleus</keyword>
<feature type="compositionally biased region" description="Polar residues" evidence="14">
    <location>
        <begin position="613"/>
        <end position="629"/>
    </location>
</feature>
<dbReference type="OrthoDB" id="5963188at2759"/>
<comment type="caution">
    <text evidence="16">The sequence shown here is derived from an EMBL/GenBank/DDBJ whole genome shotgun (WGS) entry which is preliminary data.</text>
</comment>
<evidence type="ECO:0000256" key="7">
    <source>
        <dbReference type="ARBA" id="ARBA00022763"/>
    </source>
</evidence>
<dbReference type="Gene3D" id="3.40.50.10130">
    <property type="match status" value="1"/>
</dbReference>
<evidence type="ECO:0000256" key="6">
    <source>
        <dbReference type="ARBA" id="ARBA00022759"/>
    </source>
</evidence>
<dbReference type="SMART" id="SM00891">
    <property type="entry name" value="ERCC4"/>
    <property type="match status" value="1"/>
</dbReference>
<dbReference type="InterPro" id="IPR027421">
    <property type="entry name" value="DNA_pol_lamdba_lyase_dom_sf"/>
</dbReference>
<protein>
    <recommendedName>
        <fullName evidence="13">Crossover junction endonuclease MUS81</fullName>
        <ecNumber evidence="13">3.1.22.-</ecNumber>
    </recommendedName>
</protein>
<dbReference type="GO" id="GO:0006308">
    <property type="term" value="P:DNA catabolic process"/>
    <property type="evidence" value="ECO:0007669"/>
    <property type="project" value="UniProtKB-UniRule"/>
</dbReference>
<feature type="compositionally biased region" description="Acidic residues" evidence="14">
    <location>
        <begin position="470"/>
        <end position="481"/>
    </location>
</feature>
<evidence type="ECO:0000256" key="8">
    <source>
        <dbReference type="ARBA" id="ARBA00022801"/>
    </source>
</evidence>
<keyword evidence="6 13" id="KW-0255">Endonuclease</keyword>
<dbReference type="EC" id="3.1.22.-" evidence="13"/>
<accession>A0A9W5WW22</accession>
<dbReference type="AlphaFoldDB" id="A0A9W5WW22"/>
<dbReference type="PANTHER" id="PTHR13451:SF0">
    <property type="entry name" value="CROSSOVER JUNCTION ENDONUCLEASE MUS81"/>
    <property type="match status" value="1"/>
</dbReference>
<keyword evidence="11 13" id="KW-0234">DNA repair</keyword>
<dbReference type="EMBL" id="BLIY01000022">
    <property type="protein sequence ID" value="GFE55543.1"/>
    <property type="molecule type" value="Genomic_DNA"/>
</dbReference>
<comment type="similarity">
    <text evidence="3 13">Belongs to the XPF family.</text>
</comment>
<evidence type="ECO:0000256" key="12">
    <source>
        <dbReference type="ARBA" id="ARBA00023242"/>
    </source>
</evidence>
<feature type="compositionally biased region" description="Polar residues" evidence="14">
    <location>
        <begin position="368"/>
        <end position="396"/>
    </location>
</feature>
<dbReference type="GO" id="GO:0031573">
    <property type="term" value="P:mitotic intra-S DNA damage checkpoint signaling"/>
    <property type="evidence" value="ECO:0007669"/>
    <property type="project" value="TreeGrafter"/>
</dbReference>
<evidence type="ECO:0000313" key="16">
    <source>
        <dbReference type="EMBL" id="GFE55543.1"/>
    </source>
</evidence>
<comment type="subunit">
    <text evidence="13">Interacts with EME1.</text>
</comment>
<dbReference type="GO" id="GO:0048476">
    <property type="term" value="C:Holliday junction resolvase complex"/>
    <property type="evidence" value="ECO:0007669"/>
    <property type="project" value="UniProtKB-UniRule"/>
</dbReference>
<dbReference type="GO" id="GO:0046872">
    <property type="term" value="F:metal ion binding"/>
    <property type="evidence" value="ECO:0007669"/>
    <property type="project" value="UniProtKB-UniRule"/>
</dbReference>
<keyword evidence="5 13" id="KW-0479">Metal-binding</keyword>
<evidence type="ECO:0000256" key="13">
    <source>
        <dbReference type="RuleBase" id="RU369042"/>
    </source>
</evidence>
<evidence type="ECO:0000256" key="11">
    <source>
        <dbReference type="ARBA" id="ARBA00023204"/>
    </source>
</evidence>
<keyword evidence="10 13" id="KW-0233">DNA recombination</keyword>
<dbReference type="InterPro" id="IPR011335">
    <property type="entry name" value="Restrct_endonuc-II-like"/>
</dbReference>
<name>A0A9W5WW22_BABOV</name>
<feature type="region of interest" description="Disordered" evidence="14">
    <location>
        <begin position="441"/>
        <end position="499"/>
    </location>
</feature>
<dbReference type="Gene3D" id="1.10.150.670">
    <property type="entry name" value="Crossover junction endonuclease EME1, DNA-binding domain"/>
    <property type="match status" value="1"/>
</dbReference>
<feature type="compositionally biased region" description="Basic and acidic residues" evidence="14">
    <location>
        <begin position="448"/>
        <end position="458"/>
    </location>
</feature>
<evidence type="ECO:0000256" key="5">
    <source>
        <dbReference type="ARBA" id="ARBA00022723"/>
    </source>
</evidence>
<evidence type="ECO:0000313" key="17">
    <source>
        <dbReference type="Proteomes" id="UP001057455"/>
    </source>
</evidence>
<dbReference type="GO" id="GO:0008821">
    <property type="term" value="F:crossover junction DNA endonuclease activity"/>
    <property type="evidence" value="ECO:0007669"/>
    <property type="project" value="UniProtKB-UniRule"/>
</dbReference>
<dbReference type="Proteomes" id="UP001057455">
    <property type="component" value="Unassembled WGS sequence"/>
</dbReference>
<dbReference type="InterPro" id="IPR042530">
    <property type="entry name" value="EME1/EME2_C"/>
</dbReference>
<dbReference type="InterPro" id="IPR047416">
    <property type="entry name" value="XPF_nuclease_Mus81"/>
</dbReference>
<evidence type="ECO:0000256" key="1">
    <source>
        <dbReference type="ARBA" id="ARBA00001946"/>
    </source>
</evidence>
<feature type="region of interest" description="Disordered" evidence="14">
    <location>
        <begin position="364"/>
        <end position="398"/>
    </location>
</feature>
<keyword evidence="8 13" id="KW-0378">Hydrolase</keyword>
<feature type="compositionally biased region" description="Basic residues" evidence="14">
    <location>
        <begin position="633"/>
        <end position="642"/>
    </location>
</feature>
<evidence type="ECO:0000256" key="10">
    <source>
        <dbReference type="ARBA" id="ARBA00023172"/>
    </source>
</evidence>